<evidence type="ECO:0000313" key="8">
    <source>
        <dbReference type="Proteomes" id="UP001605036"/>
    </source>
</evidence>
<dbReference type="InterPro" id="IPR036259">
    <property type="entry name" value="MFS_trans_sf"/>
</dbReference>
<dbReference type="EMBL" id="JBHFFA010000003">
    <property type="protein sequence ID" value="KAL2634136.1"/>
    <property type="molecule type" value="Genomic_DNA"/>
</dbReference>
<feature type="transmembrane region" description="Helical" evidence="6">
    <location>
        <begin position="178"/>
        <end position="197"/>
    </location>
</feature>
<keyword evidence="8" id="KW-1185">Reference proteome</keyword>
<organism evidence="7 8">
    <name type="scientific">Riccia fluitans</name>
    <dbReference type="NCBI Taxonomy" id="41844"/>
    <lineage>
        <taxon>Eukaryota</taxon>
        <taxon>Viridiplantae</taxon>
        <taxon>Streptophyta</taxon>
        <taxon>Embryophyta</taxon>
        <taxon>Marchantiophyta</taxon>
        <taxon>Marchantiopsida</taxon>
        <taxon>Marchantiidae</taxon>
        <taxon>Marchantiales</taxon>
        <taxon>Ricciaceae</taxon>
        <taxon>Riccia</taxon>
    </lineage>
</organism>
<keyword evidence="3 6" id="KW-0812">Transmembrane</keyword>
<dbReference type="SUPFAM" id="SSF103473">
    <property type="entry name" value="MFS general substrate transporter"/>
    <property type="match status" value="1"/>
</dbReference>
<comment type="subcellular location">
    <subcellularLocation>
        <location evidence="1">Membrane</location>
        <topology evidence="1">Multi-pass membrane protein</topology>
    </subcellularLocation>
</comment>
<dbReference type="PANTHER" id="PTHR11654">
    <property type="entry name" value="OLIGOPEPTIDE TRANSPORTER-RELATED"/>
    <property type="match status" value="1"/>
</dbReference>
<keyword evidence="4 6" id="KW-1133">Transmembrane helix</keyword>
<evidence type="ECO:0000256" key="6">
    <source>
        <dbReference type="SAM" id="Phobius"/>
    </source>
</evidence>
<sequence length="630" mass="69634">MTGNFKYDGNQSVKYRPLRVDSGPASMNAPGDEEKTMYWGDQETYLVGNGSLDRKGRLADRTKTGAWKAAPPIFGTELCERIGSLGLQRNLVTYFTSKMHLSNPVAANMVSNFTGTLYLTPFLGGFVADAYLGRFWVIIIFAVVQICGMILLTLSASLPGLRPGPCPAKGNCHPAHGWQLGVLYIGIYLIAIGNGGIKPNISSLGADQFDETDAQEGRQVSHFFNWFYICVSTGSLISVTVIVYLEDNIGFGWGFGIPTAIFAVAVIFFVAGAPLYRYKTVTGSPLTSVCQVVVAAFRNRKLSLPEDETLLYEIPETAAGYFNTQRIAHSNQFLLLDKAAIITDRAEDKIITQPADVDSWRLCTVTQVEELKMIISLLPIWASTCLVWTALTQLETFSVETAGTLDRSMGPNFKFPPASLAVFELVNVLLILPLYDLFLVPFMRRFTGHPQGISTLQRIGVGIVVSILAMIVAALVEVKRVSVAKENGLLNKPKAIIPMSVFWLVPQYFLRGTTEIFTQVGQLDFFYSEAPESMRSLGTALYLSTIGVGHFLSSLLVTAVRNVTRHGDDPGWLRDNLNRSRLDKFYFLLAIISAVNFLSYLVCAHWYRYKKVVLSPFTSSTPAREVHPRN</sequence>
<evidence type="ECO:0008006" key="9">
    <source>
        <dbReference type="Google" id="ProtNLM"/>
    </source>
</evidence>
<feature type="transmembrane region" description="Helical" evidence="6">
    <location>
        <begin position="585"/>
        <end position="607"/>
    </location>
</feature>
<dbReference type="AlphaFoldDB" id="A0ABD1YTP0"/>
<evidence type="ECO:0000256" key="4">
    <source>
        <dbReference type="ARBA" id="ARBA00022989"/>
    </source>
</evidence>
<dbReference type="Gene3D" id="1.20.1250.20">
    <property type="entry name" value="MFS general substrate transporter like domains"/>
    <property type="match status" value="1"/>
</dbReference>
<evidence type="ECO:0000256" key="2">
    <source>
        <dbReference type="ARBA" id="ARBA00005982"/>
    </source>
</evidence>
<protein>
    <recommendedName>
        <fullName evidence="9">NPF family transporter</fullName>
    </recommendedName>
</protein>
<evidence type="ECO:0000256" key="1">
    <source>
        <dbReference type="ARBA" id="ARBA00004141"/>
    </source>
</evidence>
<feature type="transmembrane region" description="Helical" evidence="6">
    <location>
        <begin position="135"/>
        <end position="158"/>
    </location>
</feature>
<gene>
    <name evidence="7" type="ORF">R1flu_005615</name>
</gene>
<feature type="transmembrane region" description="Helical" evidence="6">
    <location>
        <begin position="418"/>
        <end position="438"/>
    </location>
</feature>
<evidence type="ECO:0000313" key="7">
    <source>
        <dbReference type="EMBL" id="KAL2634136.1"/>
    </source>
</evidence>
<evidence type="ECO:0000256" key="5">
    <source>
        <dbReference type="ARBA" id="ARBA00023136"/>
    </source>
</evidence>
<evidence type="ECO:0000256" key="3">
    <source>
        <dbReference type="ARBA" id="ARBA00022692"/>
    </source>
</evidence>
<dbReference type="InterPro" id="IPR000109">
    <property type="entry name" value="POT_fam"/>
</dbReference>
<feature type="transmembrane region" description="Helical" evidence="6">
    <location>
        <begin position="226"/>
        <end position="245"/>
    </location>
</feature>
<feature type="transmembrane region" description="Helical" evidence="6">
    <location>
        <begin position="541"/>
        <end position="564"/>
    </location>
</feature>
<dbReference type="Pfam" id="PF00854">
    <property type="entry name" value="PTR2"/>
    <property type="match status" value="1"/>
</dbReference>
<feature type="transmembrane region" description="Helical" evidence="6">
    <location>
        <begin position="251"/>
        <end position="276"/>
    </location>
</feature>
<proteinExistence type="inferred from homology"/>
<name>A0ABD1YTP0_9MARC</name>
<dbReference type="InterPro" id="IPR018456">
    <property type="entry name" value="PTR2_symporter_CS"/>
</dbReference>
<accession>A0ABD1YTP0</accession>
<feature type="transmembrane region" description="Helical" evidence="6">
    <location>
        <begin position="459"/>
        <end position="476"/>
    </location>
</feature>
<dbReference type="Proteomes" id="UP001605036">
    <property type="component" value="Unassembled WGS sequence"/>
</dbReference>
<comment type="caution">
    <text evidence="7">The sequence shown here is derived from an EMBL/GenBank/DDBJ whole genome shotgun (WGS) entry which is preliminary data.</text>
</comment>
<dbReference type="GO" id="GO:0016020">
    <property type="term" value="C:membrane"/>
    <property type="evidence" value="ECO:0007669"/>
    <property type="project" value="UniProtKB-SubCell"/>
</dbReference>
<comment type="similarity">
    <text evidence="2">Belongs to the major facilitator superfamily. Proton-dependent oligopeptide transporter (POT/PTR) (TC 2.A.17) family.</text>
</comment>
<dbReference type="PROSITE" id="PS01022">
    <property type="entry name" value="PTR2_1"/>
    <property type="match status" value="1"/>
</dbReference>
<dbReference type="CDD" id="cd17351">
    <property type="entry name" value="MFS_NPF"/>
    <property type="match status" value="1"/>
</dbReference>
<keyword evidence="5 6" id="KW-0472">Membrane</keyword>
<feature type="transmembrane region" description="Helical" evidence="6">
    <location>
        <begin position="105"/>
        <end position="128"/>
    </location>
</feature>
<reference evidence="7 8" key="1">
    <citation type="submission" date="2024-09" db="EMBL/GenBank/DDBJ databases">
        <title>Chromosome-scale assembly of Riccia fluitans.</title>
        <authorList>
            <person name="Paukszto L."/>
            <person name="Sawicki J."/>
            <person name="Karawczyk K."/>
            <person name="Piernik-Szablinska J."/>
            <person name="Szczecinska M."/>
            <person name="Mazdziarz M."/>
        </authorList>
    </citation>
    <scope>NUCLEOTIDE SEQUENCE [LARGE SCALE GENOMIC DNA]</scope>
    <source>
        <strain evidence="7">Rf_01</strain>
        <tissue evidence="7">Aerial parts of the thallus</tissue>
    </source>
</reference>